<evidence type="ECO:0000256" key="1">
    <source>
        <dbReference type="SAM" id="MobiDB-lite"/>
    </source>
</evidence>
<accession>A0A8J5X156</accession>
<feature type="region of interest" description="Disordered" evidence="1">
    <location>
        <begin position="123"/>
        <end position="196"/>
    </location>
</feature>
<evidence type="ECO:0000313" key="3">
    <source>
        <dbReference type="Proteomes" id="UP000729402"/>
    </source>
</evidence>
<feature type="region of interest" description="Disordered" evidence="1">
    <location>
        <begin position="51"/>
        <end position="108"/>
    </location>
</feature>
<feature type="compositionally biased region" description="Basic residues" evidence="1">
    <location>
        <begin position="54"/>
        <end position="66"/>
    </location>
</feature>
<keyword evidence="3" id="KW-1185">Reference proteome</keyword>
<reference evidence="2" key="1">
    <citation type="journal article" date="2021" name="bioRxiv">
        <title>Whole Genome Assembly and Annotation of Northern Wild Rice, Zizania palustris L., Supports a Whole Genome Duplication in the Zizania Genus.</title>
        <authorList>
            <person name="Haas M."/>
            <person name="Kono T."/>
            <person name="Macchietto M."/>
            <person name="Millas R."/>
            <person name="McGilp L."/>
            <person name="Shao M."/>
            <person name="Duquette J."/>
            <person name="Hirsch C.N."/>
            <person name="Kimball J."/>
        </authorList>
    </citation>
    <scope>NUCLEOTIDE SEQUENCE</scope>
    <source>
        <tissue evidence="2">Fresh leaf tissue</tissue>
    </source>
</reference>
<dbReference type="AlphaFoldDB" id="A0A8J5X156"/>
<feature type="compositionally biased region" description="Low complexity" evidence="1">
    <location>
        <begin position="176"/>
        <end position="196"/>
    </location>
</feature>
<sequence>MGTSSPSLGPRCRGTAKTSTRTRAARARELYVKFAAASLRLAVALIYDEERTSGQRKRQHHQRRRMQGVTMGSRTAARGGVPRPRRTSRSGSGALRAPGGGSGGAIPGRAEGYSWWGADGRAAAAATRRQGRGRASRAPARMPTGNRELVRRALSPPATRGRGAGALRRRSFRPAPSRLRNVSSSSSSSPASPRSS</sequence>
<evidence type="ECO:0000313" key="2">
    <source>
        <dbReference type="EMBL" id="KAG8099647.1"/>
    </source>
</evidence>
<gene>
    <name evidence="2" type="ORF">GUJ93_ZPchr0013g34241</name>
</gene>
<reference evidence="2" key="2">
    <citation type="submission" date="2021-02" db="EMBL/GenBank/DDBJ databases">
        <authorList>
            <person name="Kimball J.A."/>
            <person name="Haas M.W."/>
            <person name="Macchietto M."/>
            <person name="Kono T."/>
            <person name="Duquette J."/>
            <person name="Shao M."/>
        </authorList>
    </citation>
    <scope>NUCLEOTIDE SEQUENCE</scope>
    <source>
        <tissue evidence="2">Fresh leaf tissue</tissue>
    </source>
</reference>
<feature type="region of interest" description="Disordered" evidence="1">
    <location>
        <begin position="1"/>
        <end position="23"/>
    </location>
</feature>
<comment type="caution">
    <text evidence="2">The sequence shown here is derived from an EMBL/GenBank/DDBJ whole genome shotgun (WGS) entry which is preliminary data.</text>
</comment>
<protein>
    <submittedName>
        <fullName evidence="2">Uncharacterized protein</fullName>
    </submittedName>
</protein>
<proteinExistence type="predicted"/>
<dbReference type="EMBL" id="JAAALK010000079">
    <property type="protein sequence ID" value="KAG8099647.1"/>
    <property type="molecule type" value="Genomic_DNA"/>
</dbReference>
<dbReference type="Proteomes" id="UP000729402">
    <property type="component" value="Unassembled WGS sequence"/>
</dbReference>
<organism evidence="2 3">
    <name type="scientific">Zizania palustris</name>
    <name type="common">Northern wild rice</name>
    <dbReference type="NCBI Taxonomy" id="103762"/>
    <lineage>
        <taxon>Eukaryota</taxon>
        <taxon>Viridiplantae</taxon>
        <taxon>Streptophyta</taxon>
        <taxon>Embryophyta</taxon>
        <taxon>Tracheophyta</taxon>
        <taxon>Spermatophyta</taxon>
        <taxon>Magnoliopsida</taxon>
        <taxon>Liliopsida</taxon>
        <taxon>Poales</taxon>
        <taxon>Poaceae</taxon>
        <taxon>BOP clade</taxon>
        <taxon>Oryzoideae</taxon>
        <taxon>Oryzeae</taxon>
        <taxon>Zizaniinae</taxon>
        <taxon>Zizania</taxon>
    </lineage>
</organism>
<name>A0A8J5X156_ZIZPA</name>